<accession>A0A6M0QDB1</accession>
<protein>
    <submittedName>
        <fullName evidence="1">Uncharacterized protein</fullName>
    </submittedName>
</protein>
<dbReference type="AlphaFoldDB" id="A0A6M0QDB1"/>
<sequence>MFGLNVDSDELSFMVSQSVCSLSQIGSSTMIFVEFNSASLNIECFWRLRDSDRLIITSNDKKHPDYDWSKDPVEEIKLILAGKQIRSCYLAKETEDLFIQFENDIWLDVLRDSTMYESWQIDAGEQGYYIGG</sequence>
<proteinExistence type="predicted"/>
<keyword evidence="2" id="KW-1185">Reference proteome</keyword>
<evidence type="ECO:0000313" key="1">
    <source>
        <dbReference type="EMBL" id="NEY74197.1"/>
    </source>
</evidence>
<evidence type="ECO:0000313" key="2">
    <source>
        <dbReference type="Proteomes" id="UP000481043"/>
    </source>
</evidence>
<dbReference type="Proteomes" id="UP000481043">
    <property type="component" value="Unassembled WGS sequence"/>
</dbReference>
<organism evidence="1 2">
    <name type="scientific">Bacillus mesophilus</name>
    <dbReference type="NCBI Taxonomy" id="1808955"/>
    <lineage>
        <taxon>Bacteria</taxon>
        <taxon>Bacillati</taxon>
        <taxon>Bacillota</taxon>
        <taxon>Bacilli</taxon>
        <taxon>Bacillales</taxon>
        <taxon>Bacillaceae</taxon>
        <taxon>Bacillus</taxon>
    </lineage>
</organism>
<comment type="caution">
    <text evidence="1">The sequence shown here is derived from an EMBL/GenBank/DDBJ whole genome shotgun (WGS) entry which is preliminary data.</text>
</comment>
<gene>
    <name evidence="1" type="ORF">G4D63_21080</name>
</gene>
<reference evidence="1 2" key="1">
    <citation type="submission" date="2020-02" db="EMBL/GenBank/DDBJ databases">
        <title>Bacillus aquiflavi sp. nov., isolated from yellow water of strong flavor Chinese baijiu in Yibin region of China.</title>
        <authorList>
            <person name="Xie J."/>
        </authorList>
    </citation>
    <scope>NUCLEOTIDE SEQUENCE [LARGE SCALE GENOMIC DNA]</scope>
    <source>
        <strain evidence="1 2">SA4</strain>
    </source>
</reference>
<dbReference type="EMBL" id="JAAIWM010000016">
    <property type="protein sequence ID" value="NEY74197.1"/>
    <property type="molecule type" value="Genomic_DNA"/>
</dbReference>
<name>A0A6M0QDB1_9BACI</name>
<dbReference type="RefSeq" id="WP_163182063.1">
    <property type="nucleotide sequence ID" value="NZ_JAAIWM010000016.1"/>
</dbReference>